<evidence type="ECO:0000313" key="1">
    <source>
        <dbReference type="EMBL" id="KAG0409722.1"/>
    </source>
</evidence>
<gene>
    <name evidence="1" type="ORF">HPB47_013173</name>
</gene>
<protein>
    <submittedName>
        <fullName evidence="1">Uncharacterized protein</fullName>
    </submittedName>
</protein>
<name>A0AC60NRI8_IXOPE</name>
<proteinExistence type="predicted"/>
<accession>A0AC60NRI8</accession>
<reference evidence="1 2" key="1">
    <citation type="journal article" date="2020" name="Cell">
        <title>Large-Scale Comparative Analyses of Tick Genomes Elucidate Their Genetic Diversity and Vector Capacities.</title>
        <authorList>
            <consortium name="Tick Genome and Microbiome Consortium (TIGMIC)"/>
            <person name="Jia N."/>
            <person name="Wang J."/>
            <person name="Shi W."/>
            <person name="Du L."/>
            <person name="Sun Y."/>
            <person name="Zhan W."/>
            <person name="Jiang J.F."/>
            <person name="Wang Q."/>
            <person name="Zhang B."/>
            <person name="Ji P."/>
            <person name="Bell-Sakyi L."/>
            <person name="Cui X.M."/>
            <person name="Yuan T.T."/>
            <person name="Jiang B.G."/>
            <person name="Yang W.F."/>
            <person name="Lam T.T."/>
            <person name="Chang Q.C."/>
            <person name="Ding S.J."/>
            <person name="Wang X.J."/>
            <person name="Zhu J.G."/>
            <person name="Ruan X.D."/>
            <person name="Zhao L."/>
            <person name="Wei J.T."/>
            <person name="Ye R.Z."/>
            <person name="Que T.C."/>
            <person name="Du C.H."/>
            <person name="Zhou Y.H."/>
            <person name="Cheng J.X."/>
            <person name="Dai P.F."/>
            <person name="Guo W.B."/>
            <person name="Han X.H."/>
            <person name="Huang E.J."/>
            <person name="Li L.F."/>
            <person name="Wei W."/>
            <person name="Gao Y.C."/>
            <person name="Liu J.Z."/>
            <person name="Shao H.Z."/>
            <person name="Wang X."/>
            <person name="Wang C.C."/>
            <person name="Yang T.C."/>
            <person name="Huo Q.B."/>
            <person name="Li W."/>
            <person name="Chen H.Y."/>
            <person name="Chen S.E."/>
            <person name="Zhou L.G."/>
            <person name="Ni X.B."/>
            <person name="Tian J.H."/>
            <person name="Sheng Y."/>
            <person name="Liu T."/>
            <person name="Pan Y.S."/>
            <person name="Xia L.Y."/>
            <person name="Li J."/>
            <person name="Zhao F."/>
            <person name="Cao W.C."/>
        </authorList>
    </citation>
    <scope>NUCLEOTIDE SEQUENCE [LARGE SCALE GENOMIC DNA]</scope>
    <source>
        <strain evidence="1">Iper-2018</strain>
    </source>
</reference>
<organism evidence="1 2">
    <name type="scientific">Ixodes persulcatus</name>
    <name type="common">Taiga tick</name>
    <dbReference type="NCBI Taxonomy" id="34615"/>
    <lineage>
        <taxon>Eukaryota</taxon>
        <taxon>Metazoa</taxon>
        <taxon>Ecdysozoa</taxon>
        <taxon>Arthropoda</taxon>
        <taxon>Chelicerata</taxon>
        <taxon>Arachnida</taxon>
        <taxon>Acari</taxon>
        <taxon>Parasitiformes</taxon>
        <taxon>Ixodida</taxon>
        <taxon>Ixodoidea</taxon>
        <taxon>Ixodidae</taxon>
        <taxon>Ixodinae</taxon>
        <taxon>Ixodes</taxon>
    </lineage>
</organism>
<evidence type="ECO:0000313" key="2">
    <source>
        <dbReference type="Proteomes" id="UP000805193"/>
    </source>
</evidence>
<keyword evidence="2" id="KW-1185">Reference proteome</keyword>
<dbReference type="Proteomes" id="UP000805193">
    <property type="component" value="Unassembled WGS sequence"/>
</dbReference>
<sequence>MSRLRKLPCLFRQLRSPRPRLRHPHGSVAFPTIRLLPLRPEEVEPGESSKGRRIDKRKMDKLRAKNPARRPPSLVAVGRAVGRASDFPFEHRSPDVKEDARAPLFPAIPLYVRPRHPDPSATAGDTPSGWAGPAGCASSLTLPGVCAPDGGQEQQMGGADFRPIQDGRCRSSVVIPRRGAQLSPAS</sequence>
<dbReference type="EMBL" id="JABSTQ010011601">
    <property type="protein sequence ID" value="KAG0409722.1"/>
    <property type="molecule type" value="Genomic_DNA"/>
</dbReference>
<comment type="caution">
    <text evidence="1">The sequence shown here is derived from an EMBL/GenBank/DDBJ whole genome shotgun (WGS) entry which is preliminary data.</text>
</comment>